<name>A0A1J1HLN6_9DIPT</name>
<reference evidence="1 2" key="1">
    <citation type="submission" date="2015-04" db="EMBL/GenBank/DDBJ databases">
        <authorList>
            <person name="Syromyatnikov M.Y."/>
            <person name="Popov V.N."/>
        </authorList>
    </citation>
    <scope>NUCLEOTIDE SEQUENCE [LARGE SCALE GENOMIC DNA]</scope>
</reference>
<dbReference type="EMBL" id="CVRI01000006">
    <property type="protein sequence ID" value="CRK88324.1"/>
    <property type="molecule type" value="Genomic_DNA"/>
</dbReference>
<sequence length="73" mass="8644">MAVTMIFGVEKEENYYDRHYDDKAKIYEFKKLKGNEAFKMQHLDIYDEIVIIIFTVFELITHSNGDGRLSYGT</sequence>
<accession>A0A1J1HLN6</accession>
<keyword evidence="2" id="KW-1185">Reference proteome</keyword>
<evidence type="ECO:0000313" key="2">
    <source>
        <dbReference type="Proteomes" id="UP000183832"/>
    </source>
</evidence>
<proteinExistence type="predicted"/>
<protein>
    <submittedName>
        <fullName evidence="1">CLUMA_CG002103, isoform A</fullName>
    </submittedName>
</protein>
<dbReference type="AlphaFoldDB" id="A0A1J1HLN6"/>
<evidence type="ECO:0000313" key="1">
    <source>
        <dbReference type="EMBL" id="CRK88324.1"/>
    </source>
</evidence>
<dbReference type="Proteomes" id="UP000183832">
    <property type="component" value="Unassembled WGS sequence"/>
</dbReference>
<gene>
    <name evidence="1" type="ORF">CLUMA_CG002103</name>
</gene>
<organism evidence="1 2">
    <name type="scientific">Clunio marinus</name>
    <dbReference type="NCBI Taxonomy" id="568069"/>
    <lineage>
        <taxon>Eukaryota</taxon>
        <taxon>Metazoa</taxon>
        <taxon>Ecdysozoa</taxon>
        <taxon>Arthropoda</taxon>
        <taxon>Hexapoda</taxon>
        <taxon>Insecta</taxon>
        <taxon>Pterygota</taxon>
        <taxon>Neoptera</taxon>
        <taxon>Endopterygota</taxon>
        <taxon>Diptera</taxon>
        <taxon>Nematocera</taxon>
        <taxon>Chironomoidea</taxon>
        <taxon>Chironomidae</taxon>
        <taxon>Clunio</taxon>
    </lineage>
</organism>